<organism evidence="1 2">
    <name type="scientific">Rubus argutus</name>
    <name type="common">Southern blackberry</name>
    <dbReference type="NCBI Taxonomy" id="59490"/>
    <lineage>
        <taxon>Eukaryota</taxon>
        <taxon>Viridiplantae</taxon>
        <taxon>Streptophyta</taxon>
        <taxon>Embryophyta</taxon>
        <taxon>Tracheophyta</taxon>
        <taxon>Spermatophyta</taxon>
        <taxon>Magnoliopsida</taxon>
        <taxon>eudicotyledons</taxon>
        <taxon>Gunneridae</taxon>
        <taxon>Pentapetalae</taxon>
        <taxon>rosids</taxon>
        <taxon>fabids</taxon>
        <taxon>Rosales</taxon>
        <taxon>Rosaceae</taxon>
        <taxon>Rosoideae</taxon>
        <taxon>Rosoideae incertae sedis</taxon>
        <taxon>Rubus</taxon>
    </lineage>
</organism>
<dbReference type="EMBL" id="JBEDUW010000006">
    <property type="protein sequence ID" value="KAK9921280.1"/>
    <property type="molecule type" value="Genomic_DNA"/>
</dbReference>
<sequence>MVILWANFSVLVHALRSGGRETLGNIPSKINQLREELQSLPFDDVRPNIQNQRKSVLKDLAKYTNYEEELWAQRSRVNWMKARDSNTKFFHNYAKSRGWRNKVTRGVQSSRPVAGGNIRGCHSEGYLFDERKTFGTFYSVGY</sequence>
<proteinExistence type="predicted"/>
<gene>
    <name evidence="1" type="ORF">M0R45_029798</name>
</gene>
<dbReference type="AlphaFoldDB" id="A0AAW1WB96"/>
<protein>
    <submittedName>
        <fullName evidence="1">Uncharacterized protein</fullName>
    </submittedName>
</protein>
<accession>A0AAW1WB96</accession>
<reference evidence="1 2" key="1">
    <citation type="journal article" date="2023" name="G3 (Bethesda)">
        <title>A chromosome-length genome assembly and annotation of blackberry (Rubus argutus, cv. 'Hillquist').</title>
        <authorList>
            <person name="Bruna T."/>
            <person name="Aryal R."/>
            <person name="Dudchenko O."/>
            <person name="Sargent D.J."/>
            <person name="Mead D."/>
            <person name="Buti M."/>
            <person name="Cavallini A."/>
            <person name="Hytonen T."/>
            <person name="Andres J."/>
            <person name="Pham M."/>
            <person name="Weisz D."/>
            <person name="Mascagni F."/>
            <person name="Usai G."/>
            <person name="Natali L."/>
            <person name="Bassil N."/>
            <person name="Fernandez G.E."/>
            <person name="Lomsadze A."/>
            <person name="Armour M."/>
            <person name="Olukolu B."/>
            <person name="Poorten T."/>
            <person name="Britton C."/>
            <person name="Davik J."/>
            <person name="Ashrafi H."/>
            <person name="Aiden E.L."/>
            <person name="Borodovsky M."/>
            <person name="Worthington M."/>
        </authorList>
    </citation>
    <scope>NUCLEOTIDE SEQUENCE [LARGE SCALE GENOMIC DNA]</scope>
    <source>
        <strain evidence="1">PI 553951</strain>
    </source>
</reference>
<evidence type="ECO:0000313" key="2">
    <source>
        <dbReference type="Proteomes" id="UP001457282"/>
    </source>
</evidence>
<evidence type="ECO:0000313" key="1">
    <source>
        <dbReference type="EMBL" id="KAK9921280.1"/>
    </source>
</evidence>
<keyword evidence="2" id="KW-1185">Reference proteome</keyword>
<name>A0AAW1WB96_RUBAR</name>
<dbReference type="Proteomes" id="UP001457282">
    <property type="component" value="Unassembled WGS sequence"/>
</dbReference>
<comment type="caution">
    <text evidence="1">The sequence shown here is derived from an EMBL/GenBank/DDBJ whole genome shotgun (WGS) entry which is preliminary data.</text>
</comment>